<dbReference type="RefSeq" id="WP_210227956.1">
    <property type="nucleotide sequence ID" value="NZ_CP072800.1"/>
</dbReference>
<organism evidence="1 2">
    <name type="scientific">Candidatus Thiothrix anitrata</name>
    <dbReference type="NCBI Taxonomy" id="2823902"/>
    <lineage>
        <taxon>Bacteria</taxon>
        <taxon>Pseudomonadati</taxon>
        <taxon>Pseudomonadota</taxon>
        <taxon>Gammaproteobacteria</taxon>
        <taxon>Thiotrichales</taxon>
        <taxon>Thiotrichaceae</taxon>
        <taxon>Thiothrix</taxon>
    </lineage>
</organism>
<sequence>MIVIADSSALVAVSTYRGLDLLEALFGTVLVPTAVYDEVCAQGKPQADALKAYLVGKVQKIDMSRCKLQKISGLGNGELEAMALYKATSANLMLVDDLRAKKSAYTNGLETMGSLGLLLLAKEEGLIVDITSRVRLLQNSNAYLNPLLIEQVLQRAGE</sequence>
<dbReference type="PANTHER" id="PTHR39550">
    <property type="entry name" value="SLL0658 PROTEIN"/>
    <property type="match status" value="1"/>
</dbReference>
<name>A0ABX7X854_9GAMM</name>
<protein>
    <submittedName>
        <fullName evidence="1">DUF3368 domain-containing protein</fullName>
    </submittedName>
</protein>
<dbReference type="Proteomes" id="UP000672027">
    <property type="component" value="Chromosome"/>
</dbReference>
<dbReference type="EMBL" id="CP072800">
    <property type="protein sequence ID" value="QTR50430.1"/>
    <property type="molecule type" value="Genomic_DNA"/>
</dbReference>
<proteinExistence type="predicted"/>
<accession>A0ABX7X854</accession>
<keyword evidence="2" id="KW-1185">Reference proteome</keyword>
<gene>
    <name evidence="1" type="ORF">J8380_02270</name>
</gene>
<dbReference type="Pfam" id="PF11848">
    <property type="entry name" value="DUF3368"/>
    <property type="match status" value="1"/>
</dbReference>
<dbReference type="InterPro" id="IPR021799">
    <property type="entry name" value="PIN-like_prokaryotic"/>
</dbReference>
<evidence type="ECO:0000313" key="2">
    <source>
        <dbReference type="Proteomes" id="UP000672027"/>
    </source>
</evidence>
<dbReference type="PANTHER" id="PTHR39550:SF1">
    <property type="entry name" value="SLL0658 PROTEIN"/>
    <property type="match status" value="1"/>
</dbReference>
<reference evidence="1 2" key="1">
    <citation type="submission" date="2021-04" db="EMBL/GenBank/DDBJ databases">
        <title>Genomics, taxonomy and metabolism of representatives of sulfur bacteria of the genus Thiothrix: Thiothrix fructosivorans QT, Thiothrix unzii A1T and three new species, Thiothrix subterranea sp. nov., Thiothrix litoralis sp. nov. and 'Candidatus Thiothrix anitrata' sp. nov.</title>
        <authorList>
            <person name="Ravin N.V."/>
            <person name="Smolyakov D."/>
            <person name="Rudenko T.S."/>
            <person name="Mardanov A.V."/>
            <person name="Beletsky A.V."/>
            <person name="Markov N.D."/>
            <person name="Fomenkov A.I."/>
            <person name="Roberts R.J."/>
            <person name="Karnachuk O.V."/>
            <person name="Novikov A."/>
            <person name="Grabovich M.Y."/>
        </authorList>
    </citation>
    <scope>NUCLEOTIDE SEQUENCE [LARGE SCALE GENOMIC DNA]</scope>
    <source>
        <strain evidence="1 2">A52</strain>
    </source>
</reference>
<evidence type="ECO:0000313" key="1">
    <source>
        <dbReference type="EMBL" id="QTR50430.1"/>
    </source>
</evidence>